<feature type="transmembrane region" description="Helical" evidence="1">
    <location>
        <begin position="86"/>
        <end position="111"/>
    </location>
</feature>
<dbReference type="EMBL" id="BAAAEU010000008">
    <property type="protein sequence ID" value="GAA0715085.1"/>
    <property type="molecule type" value="Genomic_DNA"/>
</dbReference>
<feature type="transmembrane region" description="Helical" evidence="1">
    <location>
        <begin position="59"/>
        <end position="80"/>
    </location>
</feature>
<sequence length="165" mass="16838">MRIRHVFSAPDLPTVERAIAAAREVGVADEDISLIARSDIEVKSVPMERLEVSTDMLPAALRGAGAGAVVGCVAGIVAVAVPAIGITIAGAGLLALIGAAVGGWSSALAGAGYPNPVRRMFEAEIEDGRILVIIDDARIRASAVADALTRAGAMQLPFEESGLLV</sequence>
<accession>A0ABP3TPU7</accession>
<keyword evidence="1" id="KW-0472">Membrane</keyword>
<dbReference type="InterPro" id="IPR052948">
    <property type="entry name" value="Low_temp-induced_all0457"/>
</dbReference>
<evidence type="ECO:0000256" key="1">
    <source>
        <dbReference type="SAM" id="Phobius"/>
    </source>
</evidence>
<gene>
    <name evidence="2" type="ORF">GCM10009105_20210</name>
</gene>
<dbReference type="PANTHER" id="PTHR36109:SF2">
    <property type="entry name" value="MEMBRANE PROTEIN"/>
    <property type="match status" value="1"/>
</dbReference>
<name>A0ABP3TPU7_9GAMM</name>
<keyword evidence="1" id="KW-0812">Transmembrane</keyword>
<evidence type="ECO:0000313" key="3">
    <source>
        <dbReference type="Proteomes" id="UP001501523"/>
    </source>
</evidence>
<keyword evidence="1" id="KW-1133">Transmembrane helix</keyword>
<dbReference type="PANTHER" id="PTHR36109">
    <property type="entry name" value="MEMBRANE PROTEIN-RELATED"/>
    <property type="match status" value="1"/>
</dbReference>
<protein>
    <recommendedName>
        <fullName evidence="4">DUF1269 domain-containing protein</fullName>
    </recommendedName>
</protein>
<reference evidence="3" key="1">
    <citation type="journal article" date="2019" name="Int. J. Syst. Evol. Microbiol.">
        <title>The Global Catalogue of Microorganisms (GCM) 10K type strain sequencing project: providing services to taxonomists for standard genome sequencing and annotation.</title>
        <authorList>
            <consortium name="The Broad Institute Genomics Platform"/>
            <consortium name="The Broad Institute Genome Sequencing Center for Infectious Disease"/>
            <person name="Wu L."/>
            <person name="Ma J."/>
        </authorList>
    </citation>
    <scope>NUCLEOTIDE SEQUENCE [LARGE SCALE GENOMIC DNA]</scope>
    <source>
        <strain evidence="3">JCM 15421</strain>
    </source>
</reference>
<organism evidence="2 3">
    <name type="scientific">Dokdonella soli</name>
    <dbReference type="NCBI Taxonomy" id="529810"/>
    <lineage>
        <taxon>Bacteria</taxon>
        <taxon>Pseudomonadati</taxon>
        <taxon>Pseudomonadota</taxon>
        <taxon>Gammaproteobacteria</taxon>
        <taxon>Lysobacterales</taxon>
        <taxon>Rhodanobacteraceae</taxon>
        <taxon>Dokdonella</taxon>
    </lineage>
</organism>
<comment type="caution">
    <text evidence="2">The sequence shown here is derived from an EMBL/GenBank/DDBJ whole genome shotgun (WGS) entry which is preliminary data.</text>
</comment>
<dbReference type="Proteomes" id="UP001501523">
    <property type="component" value="Unassembled WGS sequence"/>
</dbReference>
<evidence type="ECO:0000313" key="2">
    <source>
        <dbReference type="EMBL" id="GAA0715085.1"/>
    </source>
</evidence>
<evidence type="ECO:0008006" key="4">
    <source>
        <dbReference type="Google" id="ProtNLM"/>
    </source>
</evidence>
<keyword evidence="3" id="KW-1185">Reference proteome</keyword>
<proteinExistence type="predicted"/>
<dbReference type="RefSeq" id="WP_343790439.1">
    <property type="nucleotide sequence ID" value="NZ_BAAAEU010000008.1"/>
</dbReference>